<evidence type="ECO:0000313" key="2">
    <source>
        <dbReference type="EnsemblMetazoa" id="CLYHEMP009136.1"/>
    </source>
</evidence>
<proteinExistence type="predicted"/>
<dbReference type="EnsemblMetazoa" id="CLYHEMT009136.1">
    <property type="protein sequence ID" value="CLYHEMP009136.1"/>
    <property type="gene ID" value="CLYHEMG009136"/>
</dbReference>
<feature type="signal peptide" evidence="1">
    <location>
        <begin position="1"/>
        <end position="19"/>
    </location>
</feature>
<dbReference type="AlphaFoldDB" id="A0A7M5V3S8"/>
<protein>
    <submittedName>
        <fullName evidence="2">Uncharacterized protein</fullName>
    </submittedName>
</protein>
<accession>A0A7M5V3S8</accession>
<dbReference type="Proteomes" id="UP000594262">
    <property type="component" value="Unplaced"/>
</dbReference>
<sequence>MKLILAALVCIIYISDVQAVRCKAGYPKLGKGVTPPNLPDTECSGPNFEDLCYVMFTDYNLPGFDKEAYTYGCILKGSLGNCNKTFKRYGVENHYCCCKDAGCNDVDFARNCHEKRKRRK</sequence>
<name>A0A7M5V3S8_9CNID</name>
<evidence type="ECO:0000313" key="3">
    <source>
        <dbReference type="Proteomes" id="UP000594262"/>
    </source>
</evidence>
<feature type="chain" id="PRO_5029728305" evidence="1">
    <location>
        <begin position="20"/>
        <end position="120"/>
    </location>
</feature>
<reference evidence="2" key="1">
    <citation type="submission" date="2021-01" db="UniProtKB">
        <authorList>
            <consortium name="EnsemblMetazoa"/>
        </authorList>
    </citation>
    <scope>IDENTIFICATION</scope>
</reference>
<evidence type="ECO:0000256" key="1">
    <source>
        <dbReference type="SAM" id="SignalP"/>
    </source>
</evidence>
<keyword evidence="1" id="KW-0732">Signal</keyword>
<keyword evidence="3" id="KW-1185">Reference proteome</keyword>
<organism evidence="2 3">
    <name type="scientific">Clytia hemisphaerica</name>
    <dbReference type="NCBI Taxonomy" id="252671"/>
    <lineage>
        <taxon>Eukaryota</taxon>
        <taxon>Metazoa</taxon>
        <taxon>Cnidaria</taxon>
        <taxon>Hydrozoa</taxon>
        <taxon>Hydroidolina</taxon>
        <taxon>Leptothecata</taxon>
        <taxon>Obeliida</taxon>
        <taxon>Clytiidae</taxon>
        <taxon>Clytia</taxon>
    </lineage>
</organism>